<evidence type="ECO:0000313" key="2">
    <source>
        <dbReference type="EMBL" id="KAL3512879.1"/>
    </source>
</evidence>
<reference evidence="2 3" key="1">
    <citation type="submission" date="2024-11" db="EMBL/GenBank/DDBJ databases">
        <title>A near-complete genome assembly of Cinchona calisaya.</title>
        <authorList>
            <person name="Lian D.C."/>
            <person name="Zhao X.W."/>
            <person name="Wei L."/>
        </authorList>
    </citation>
    <scope>NUCLEOTIDE SEQUENCE [LARGE SCALE GENOMIC DNA]</scope>
    <source>
        <tissue evidence="2">Nenye</tissue>
    </source>
</reference>
<organism evidence="2 3">
    <name type="scientific">Cinchona calisaya</name>
    <dbReference type="NCBI Taxonomy" id="153742"/>
    <lineage>
        <taxon>Eukaryota</taxon>
        <taxon>Viridiplantae</taxon>
        <taxon>Streptophyta</taxon>
        <taxon>Embryophyta</taxon>
        <taxon>Tracheophyta</taxon>
        <taxon>Spermatophyta</taxon>
        <taxon>Magnoliopsida</taxon>
        <taxon>eudicotyledons</taxon>
        <taxon>Gunneridae</taxon>
        <taxon>Pentapetalae</taxon>
        <taxon>asterids</taxon>
        <taxon>lamiids</taxon>
        <taxon>Gentianales</taxon>
        <taxon>Rubiaceae</taxon>
        <taxon>Cinchonoideae</taxon>
        <taxon>Cinchoneae</taxon>
        <taxon>Cinchona</taxon>
    </lineage>
</organism>
<comment type="caution">
    <text evidence="2">The sequence shown here is derived from an EMBL/GenBank/DDBJ whole genome shotgun (WGS) entry which is preliminary data.</text>
</comment>
<dbReference type="EMBL" id="JBJUIK010000011">
    <property type="protein sequence ID" value="KAL3512879.1"/>
    <property type="molecule type" value="Genomic_DNA"/>
</dbReference>
<keyword evidence="3" id="KW-1185">Reference proteome</keyword>
<accession>A0ABD2Z036</accession>
<dbReference type="Proteomes" id="UP001630127">
    <property type="component" value="Unassembled WGS sequence"/>
</dbReference>
<gene>
    <name evidence="2" type="ORF">ACH5RR_025596</name>
</gene>
<evidence type="ECO:0000313" key="3">
    <source>
        <dbReference type="Proteomes" id="UP001630127"/>
    </source>
</evidence>
<sequence>MLSTLVPATIVEKAKVLKPATHVMTPEMIERQPTSTIVGSSHGYPNNKGLGNMAKGKAVMIESSRLDQTLDKGGVQQNSNGGLENQPYTISRLQGQMEFEAPKTWAARDRQSGFATFPPLRD</sequence>
<protein>
    <submittedName>
        <fullName evidence="2">Uncharacterized protein</fullName>
    </submittedName>
</protein>
<dbReference type="AlphaFoldDB" id="A0ABD2Z036"/>
<name>A0ABD2Z036_9GENT</name>
<evidence type="ECO:0000256" key="1">
    <source>
        <dbReference type="SAM" id="MobiDB-lite"/>
    </source>
</evidence>
<proteinExistence type="predicted"/>
<feature type="region of interest" description="Disordered" evidence="1">
    <location>
        <begin position="32"/>
        <end position="51"/>
    </location>
</feature>